<dbReference type="AlphaFoldDB" id="A0A930VIM4"/>
<keyword evidence="1" id="KW-1133">Transmembrane helix</keyword>
<reference evidence="2" key="1">
    <citation type="submission" date="2020-11" db="EMBL/GenBank/DDBJ databases">
        <title>Nocardioides cynanchi sp. nov., isolated from soil of rhizosphere of Cynanchum wilfordii.</title>
        <authorList>
            <person name="Lee J.-S."/>
            <person name="Suh M.K."/>
            <person name="Kim J.-S."/>
        </authorList>
    </citation>
    <scope>NUCLEOTIDE SEQUENCE</scope>
    <source>
        <strain evidence="2">KCTC 19276</strain>
    </source>
</reference>
<organism evidence="2 3">
    <name type="scientific">Nocardioides agariphilus</name>
    <dbReference type="NCBI Taxonomy" id="433664"/>
    <lineage>
        <taxon>Bacteria</taxon>
        <taxon>Bacillati</taxon>
        <taxon>Actinomycetota</taxon>
        <taxon>Actinomycetes</taxon>
        <taxon>Propionibacteriales</taxon>
        <taxon>Nocardioidaceae</taxon>
        <taxon>Nocardioides</taxon>
    </lineage>
</organism>
<feature type="transmembrane region" description="Helical" evidence="1">
    <location>
        <begin position="6"/>
        <end position="26"/>
    </location>
</feature>
<dbReference type="Proteomes" id="UP000660668">
    <property type="component" value="Unassembled WGS sequence"/>
</dbReference>
<evidence type="ECO:0000256" key="1">
    <source>
        <dbReference type="SAM" id="Phobius"/>
    </source>
</evidence>
<protein>
    <submittedName>
        <fullName evidence="2">Uncharacterized protein</fullName>
    </submittedName>
</protein>
<dbReference type="RefSeq" id="WP_194695530.1">
    <property type="nucleotide sequence ID" value="NZ_JADKPO010000006.1"/>
</dbReference>
<comment type="caution">
    <text evidence="2">The sequence shown here is derived from an EMBL/GenBank/DDBJ whole genome shotgun (WGS) entry which is preliminary data.</text>
</comment>
<evidence type="ECO:0000313" key="2">
    <source>
        <dbReference type="EMBL" id="MBF4767388.1"/>
    </source>
</evidence>
<gene>
    <name evidence="2" type="ORF">ISU10_06370</name>
</gene>
<dbReference type="EMBL" id="JADKPO010000006">
    <property type="protein sequence ID" value="MBF4767388.1"/>
    <property type="molecule type" value="Genomic_DNA"/>
</dbReference>
<name>A0A930VIM4_9ACTN</name>
<sequence>MPNFLSIIITPVIGAVLAFLVTFTLVQSMSASPDQNPAEQAALVYGK</sequence>
<proteinExistence type="predicted"/>
<keyword evidence="1" id="KW-0812">Transmembrane</keyword>
<accession>A0A930VIM4</accession>
<evidence type="ECO:0000313" key="3">
    <source>
        <dbReference type="Proteomes" id="UP000660668"/>
    </source>
</evidence>
<keyword evidence="1" id="KW-0472">Membrane</keyword>
<keyword evidence="3" id="KW-1185">Reference proteome</keyword>